<name>A0A7J0DM99_9ERIC</name>
<sequence length="118" mass="13061">MPPCISPVSYCFCCCWALVIASPEARELAWLVGVCKSPLIQHSAETISGSTTIRSFDQEPRFRDSSMRLMDGYSRRPKFFTAGAVERLCFCLDMLSSITFAFSSVFLISVLTGTIDPS</sequence>
<keyword evidence="2" id="KW-0547">Nucleotide-binding</keyword>
<evidence type="ECO:0000256" key="4">
    <source>
        <dbReference type="ARBA" id="ARBA00022989"/>
    </source>
</evidence>
<dbReference type="EMBL" id="BJWL01000270">
    <property type="protein sequence ID" value="GFS37086.1"/>
    <property type="molecule type" value="Genomic_DNA"/>
</dbReference>
<dbReference type="GO" id="GO:0042626">
    <property type="term" value="F:ATPase-coupled transmembrane transporter activity"/>
    <property type="evidence" value="ECO:0007669"/>
    <property type="project" value="TreeGrafter"/>
</dbReference>
<proteinExistence type="predicted"/>
<dbReference type="Proteomes" id="UP000585474">
    <property type="component" value="Unassembled WGS sequence"/>
</dbReference>
<keyword evidence="4" id="KW-1133">Transmembrane helix</keyword>
<evidence type="ECO:0000256" key="3">
    <source>
        <dbReference type="ARBA" id="ARBA00022840"/>
    </source>
</evidence>
<dbReference type="GO" id="GO:0005524">
    <property type="term" value="F:ATP binding"/>
    <property type="evidence" value="ECO:0007669"/>
    <property type="project" value="UniProtKB-KW"/>
</dbReference>
<keyword evidence="3" id="KW-0067">ATP-binding</keyword>
<accession>A0A7J0DM99</accession>
<dbReference type="AlphaFoldDB" id="A0A7J0DM99"/>
<feature type="chain" id="PRO_5029568911" evidence="6">
    <location>
        <begin position="22"/>
        <end position="118"/>
    </location>
</feature>
<dbReference type="OrthoDB" id="6500128at2759"/>
<comment type="caution">
    <text evidence="7">The sequence shown here is derived from an EMBL/GenBank/DDBJ whole genome shotgun (WGS) entry which is preliminary data.</text>
</comment>
<reference evidence="8" key="1">
    <citation type="submission" date="2019-07" db="EMBL/GenBank/DDBJ databases">
        <title>De Novo Assembly of kiwifruit Actinidia rufa.</title>
        <authorList>
            <person name="Sugita-Konishi S."/>
            <person name="Sato K."/>
            <person name="Mori E."/>
            <person name="Abe Y."/>
            <person name="Kisaki G."/>
            <person name="Hamano K."/>
            <person name="Suezawa K."/>
            <person name="Otani M."/>
            <person name="Fukuda T."/>
            <person name="Manabe T."/>
            <person name="Gomi K."/>
            <person name="Tabuchi M."/>
            <person name="Akimitsu K."/>
            <person name="Kataoka I."/>
        </authorList>
    </citation>
    <scope>NUCLEOTIDE SEQUENCE [LARGE SCALE GENOMIC DNA]</scope>
    <source>
        <strain evidence="8">cv. Fuchu</strain>
    </source>
</reference>
<evidence type="ECO:0000313" key="8">
    <source>
        <dbReference type="Proteomes" id="UP000585474"/>
    </source>
</evidence>
<keyword evidence="6" id="KW-0732">Signal</keyword>
<dbReference type="SUPFAM" id="SSF90123">
    <property type="entry name" value="ABC transporter transmembrane region"/>
    <property type="match status" value="1"/>
</dbReference>
<dbReference type="Gene3D" id="1.20.1560.10">
    <property type="entry name" value="ABC transporter type 1, transmembrane domain"/>
    <property type="match status" value="1"/>
</dbReference>
<dbReference type="InterPro" id="IPR036640">
    <property type="entry name" value="ABC1_TM_sf"/>
</dbReference>
<keyword evidence="1" id="KW-0812">Transmembrane</keyword>
<dbReference type="InterPro" id="IPR050173">
    <property type="entry name" value="ABC_transporter_C-like"/>
</dbReference>
<dbReference type="GO" id="GO:0016020">
    <property type="term" value="C:membrane"/>
    <property type="evidence" value="ECO:0007669"/>
    <property type="project" value="InterPro"/>
</dbReference>
<gene>
    <name evidence="7" type="ORF">Acr_00g0049730</name>
</gene>
<evidence type="ECO:0000256" key="1">
    <source>
        <dbReference type="ARBA" id="ARBA00022692"/>
    </source>
</evidence>
<feature type="signal peptide" evidence="6">
    <location>
        <begin position="1"/>
        <end position="21"/>
    </location>
</feature>
<organism evidence="7 8">
    <name type="scientific">Actinidia rufa</name>
    <dbReference type="NCBI Taxonomy" id="165716"/>
    <lineage>
        <taxon>Eukaryota</taxon>
        <taxon>Viridiplantae</taxon>
        <taxon>Streptophyta</taxon>
        <taxon>Embryophyta</taxon>
        <taxon>Tracheophyta</taxon>
        <taxon>Spermatophyta</taxon>
        <taxon>Magnoliopsida</taxon>
        <taxon>eudicotyledons</taxon>
        <taxon>Gunneridae</taxon>
        <taxon>Pentapetalae</taxon>
        <taxon>asterids</taxon>
        <taxon>Ericales</taxon>
        <taxon>Actinidiaceae</taxon>
        <taxon>Actinidia</taxon>
    </lineage>
</organism>
<evidence type="ECO:0000256" key="2">
    <source>
        <dbReference type="ARBA" id="ARBA00022741"/>
    </source>
</evidence>
<protein>
    <submittedName>
        <fullName evidence="7">Multidrug resistance-associated protein 3</fullName>
    </submittedName>
</protein>
<keyword evidence="5" id="KW-0472">Membrane</keyword>
<dbReference type="PANTHER" id="PTHR24223">
    <property type="entry name" value="ATP-BINDING CASSETTE SUB-FAMILY C"/>
    <property type="match status" value="1"/>
</dbReference>
<dbReference type="PANTHER" id="PTHR24223:SF181">
    <property type="entry name" value="ABC TRANSPORTER C FAMILY MEMBER 3"/>
    <property type="match status" value="1"/>
</dbReference>
<evidence type="ECO:0000313" key="7">
    <source>
        <dbReference type="EMBL" id="GFS37086.1"/>
    </source>
</evidence>
<keyword evidence="8" id="KW-1185">Reference proteome</keyword>
<evidence type="ECO:0000256" key="5">
    <source>
        <dbReference type="ARBA" id="ARBA00023136"/>
    </source>
</evidence>
<evidence type="ECO:0000256" key="6">
    <source>
        <dbReference type="SAM" id="SignalP"/>
    </source>
</evidence>